<dbReference type="Proteomes" id="UP000277582">
    <property type="component" value="Unassembled WGS sequence"/>
</dbReference>
<protein>
    <recommendedName>
        <fullName evidence="3">PIN domain-containing protein</fullName>
    </recommendedName>
</protein>
<dbReference type="InterPro" id="IPR029060">
    <property type="entry name" value="PIN-like_dom_sf"/>
</dbReference>
<dbReference type="RefSeq" id="WP_125672624.1">
    <property type="nucleotide sequence ID" value="NZ_RCOS01000160.1"/>
</dbReference>
<proteinExistence type="predicted"/>
<name>A0A3R9QUB2_9CREN</name>
<organism evidence="1 2">
    <name type="scientific">Candidatus Methanodesulfokora washburnensis</name>
    <dbReference type="NCBI Taxonomy" id="2478471"/>
    <lineage>
        <taxon>Archaea</taxon>
        <taxon>Thermoproteota</taxon>
        <taxon>Candidatus Korarchaeia</taxon>
        <taxon>Candidatus Korarchaeia incertae sedis</taxon>
        <taxon>Candidatus Methanodesulfokora</taxon>
    </lineage>
</organism>
<keyword evidence="2" id="KW-1185">Reference proteome</keyword>
<accession>A0A3R9QUB2</accession>
<sequence length="72" mass="8010">MIDRKTLTLDSNIFIAALKRDETYSNKCVDLISMISDSFILAEPSIVYQEVCGTLARKVDLSTAKAAKIAWI</sequence>
<comment type="caution">
    <text evidence="1">The sequence shown here is derived from an EMBL/GenBank/DDBJ whole genome shotgun (WGS) entry which is preliminary data.</text>
</comment>
<dbReference type="SUPFAM" id="SSF88723">
    <property type="entry name" value="PIN domain-like"/>
    <property type="match status" value="1"/>
</dbReference>
<gene>
    <name evidence="1" type="ORF">D6D85_14310</name>
</gene>
<evidence type="ECO:0000313" key="1">
    <source>
        <dbReference type="EMBL" id="RSN72308.1"/>
    </source>
</evidence>
<dbReference type="EMBL" id="RCOS01000160">
    <property type="protein sequence ID" value="RSN72308.1"/>
    <property type="molecule type" value="Genomic_DNA"/>
</dbReference>
<evidence type="ECO:0000313" key="2">
    <source>
        <dbReference type="Proteomes" id="UP000277582"/>
    </source>
</evidence>
<evidence type="ECO:0008006" key="3">
    <source>
        <dbReference type="Google" id="ProtNLM"/>
    </source>
</evidence>
<dbReference type="AlphaFoldDB" id="A0A3R9QUB2"/>
<reference evidence="1 2" key="1">
    <citation type="submission" date="2018-10" db="EMBL/GenBank/DDBJ databases">
        <title>Co-occurring genomic capacity for anaerobic methane metabolism and dissimilatory sulfite reduction discovered in the Korarchaeota.</title>
        <authorList>
            <person name="Mckay L.J."/>
            <person name="Dlakic M."/>
            <person name="Fields M.W."/>
            <person name="Delmont T.O."/>
            <person name="Eren A.M."/>
            <person name="Jay Z.J."/>
            <person name="Klingelsmith K.B."/>
            <person name="Rusch D.B."/>
            <person name="Inskeep W.P."/>
        </authorList>
    </citation>
    <scope>NUCLEOTIDE SEQUENCE [LARGE SCALE GENOMIC DNA]</scope>
    <source>
        <strain evidence="1 2">MDKW</strain>
    </source>
</reference>